<keyword evidence="3" id="KW-1185">Reference proteome</keyword>
<keyword evidence="1" id="KW-0812">Transmembrane</keyword>
<reference evidence="2 3" key="1">
    <citation type="submission" date="2019-03" db="EMBL/GenBank/DDBJ databases">
        <title>First draft genome of Liparis tanakae, snailfish: a comprehensive survey of snailfish specific genes.</title>
        <authorList>
            <person name="Kim W."/>
            <person name="Song I."/>
            <person name="Jeong J.-H."/>
            <person name="Kim D."/>
            <person name="Kim S."/>
            <person name="Ryu S."/>
            <person name="Song J.Y."/>
            <person name="Lee S.K."/>
        </authorList>
    </citation>
    <scope>NUCLEOTIDE SEQUENCE [LARGE SCALE GENOMIC DNA]</scope>
    <source>
        <tissue evidence="2">Muscle</tissue>
    </source>
</reference>
<accession>A0A4Z2G3Z9</accession>
<keyword evidence="1" id="KW-1133">Transmembrane helix</keyword>
<organism evidence="2 3">
    <name type="scientific">Liparis tanakae</name>
    <name type="common">Tanaka's snailfish</name>
    <dbReference type="NCBI Taxonomy" id="230148"/>
    <lineage>
        <taxon>Eukaryota</taxon>
        <taxon>Metazoa</taxon>
        <taxon>Chordata</taxon>
        <taxon>Craniata</taxon>
        <taxon>Vertebrata</taxon>
        <taxon>Euteleostomi</taxon>
        <taxon>Actinopterygii</taxon>
        <taxon>Neopterygii</taxon>
        <taxon>Teleostei</taxon>
        <taxon>Neoteleostei</taxon>
        <taxon>Acanthomorphata</taxon>
        <taxon>Eupercaria</taxon>
        <taxon>Perciformes</taxon>
        <taxon>Cottioidei</taxon>
        <taxon>Cottales</taxon>
        <taxon>Liparidae</taxon>
        <taxon>Liparis</taxon>
    </lineage>
</organism>
<proteinExistence type="predicted"/>
<dbReference type="Proteomes" id="UP000314294">
    <property type="component" value="Unassembled WGS sequence"/>
</dbReference>
<evidence type="ECO:0000313" key="3">
    <source>
        <dbReference type="Proteomes" id="UP000314294"/>
    </source>
</evidence>
<sequence>MVVQLVLLGRSSRHDVRLSSQNHVELIVTPPSGRSSLSCMIIFPWRSDTVANITSFSTDMLRTSSDSWPCRWFSTGSSTVFVFTLGFLACGGWSVFFACLPSSVV</sequence>
<evidence type="ECO:0000256" key="1">
    <source>
        <dbReference type="SAM" id="Phobius"/>
    </source>
</evidence>
<name>A0A4Z2G3Z9_9TELE</name>
<evidence type="ECO:0000313" key="2">
    <source>
        <dbReference type="EMBL" id="TNN47272.1"/>
    </source>
</evidence>
<dbReference type="EMBL" id="SRLO01000750">
    <property type="protein sequence ID" value="TNN47272.1"/>
    <property type="molecule type" value="Genomic_DNA"/>
</dbReference>
<protein>
    <submittedName>
        <fullName evidence="2">Uncharacterized protein</fullName>
    </submittedName>
</protein>
<dbReference type="AlphaFoldDB" id="A0A4Z2G3Z9"/>
<comment type="caution">
    <text evidence="2">The sequence shown here is derived from an EMBL/GenBank/DDBJ whole genome shotgun (WGS) entry which is preliminary data.</text>
</comment>
<feature type="transmembrane region" description="Helical" evidence="1">
    <location>
        <begin position="80"/>
        <end position="100"/>
    </location>
</feature>
<keyword evidence="1" id="KW-0472">Membrane</keyword>
<gene>
    <name evidence="2" type="ORF">EYF80_042538</name>
</gene>